<protein>
    <submittedName>
        <fullName evidence="4">Glycosyltransferase family 1 protein</fullName>
    </submittedName>
</protein>
<evidence type="ECO:0000259" key="2">
    <source>
        <dbReference type="Pfam" id="PF00534"/>
    </source>
</evidence>
<dbReference type="Pfam" id="PF13439">
    <property type="entry name" value="Glyco_transf_4"/>
    <property type="match status" value="1"/>
</dbReference>
<name>A0AAU7XC25_9HYPH</name>
<dbReference type="GO" id="GO:0009103">
    <property type="term" value="P:lipopolysaccharide biosynthetic process"/>
    <property type="evidence" value="ECO:0007669"/>
    <property type="project" value="TreeGrafter"/>
</dbReference>
<dbReference type="GO" id="GO:0016757">
    <property type="term" value="F:glycosyltransferase activity"/>
    <property type="evidence" value="ECO:0007669"/>
    <property type="project" value="InterPro"/>
</dbReference>
<dbReference type="PANTHER" id="PTHR46401">
    <property type="entry name" value="GLYCOSYLTRANSFERASE WBBK-RELATED"/>
    <property type="match status" value="1"/>
</dbReference>
<dbReference type="AlphaFoldDB" id="A0AAU7XC25"/>
<proteinExistence type="predicted"/>
<dbReference type="InterPro" id="IPR001296">
    <property type="entry name" value="Glyco_trans_1"/>
</dbReference>
<dbReference type="SUPFAM" id="SSF53756">
    <property type="entry name" value="UDP-Glycosyltransferase/glycogen phosphorylase"/>
    <property type="match status" value="1"/>
</dbReference>
<feature type="domain" description="Glycosyltransferase subfamily 4-like N-terminal" evidence="3">
    <location>
        <begin position="72"/>
        <end position="148"/>
    </location>
</feature>
<dbReference type="CDD" id="cd03809">
    <property type="entry name" value="GT4_MtfB-like"/>
    <property type="match status" value="1"/>
</dbReference>
<sequence>MIVCNGRCLSQATTGIQRYTGEIARRIPDMAVIGPARPAGQARGILWEQTVLPLRARDRLIWSPSNTAPLIARAPLVVTLHDLAMLEGPDADAAPGWTRFYRWFIPRMLKRVDAVLTVSEYSRRAIIERFDLAPDRILATPLGVDHDRFRPAEPEALDRFCTAHTLTPGYVLSVGSGSARKNLRGLIEAWAAIAPRIDDRIELVIAGDAAAYGRAFDGSEIPPLPPRSRLVGRIEDAELPLLMAGAGVFAFPSFAEGFGLPPLEAMACGTPAIVSDVTSLPEVVGDAALLVDPHDTSALGDALVRLLSDSELRAHLRAAGLERARRFDWDETARLTHAFLKRFA</sequence>
<dbReference type="FunFam" id="3.40.50.2000:FF:000119">
    <property type="entry name" value="Glycosyl transferase group 1"/>
    <property type="match status" value="1"/>
</dbReference>
<keyword evidence="1" id="KW-0808">Transferase</keyword>
<organism evidence="4">
    <name type="scientific">Methyloraptor flagellatus</name>
    <dbReference type="NCBI Taxonomy" id="3162530"/>
    <lineage>
        <taxon>Bacteria</taxon>
        <taxon>Pseudomonadati</taxon>
        <taxon>Pseudomonadota</taxon>
        <taxon>Alphaproteobacteria</taxon>
        <taxon>Hyphomicrobiales</taxon>
        <taxon>Ancalomicrobiaceae</taxon>
        <taxon>Methyloraptor</taxon>
    </lineage>
</organism>
<dbReference type="InterPro" id="IPR028098">
    <property type="entry name" value="Glyco_trans_4-like_N"/>
</dbReference>
<dbReference type="RefSeq" id="WP_407049630.1">
    <property type="nucleotide sequence ID" value="NZ_CP158568.1"/>
</dbReference>
<evidence type="ECO:0000259" key="3">
    <source>
        <dbReference type="Pfam" id="PF13439"/>
    </source>
</evidence>
<evidence type="ECO:0000313" key="4">
    <source>
        <dbReference type="EMBL" id="XBY44537.1"/>
    </source>
</evidence>
<dbReference type="Pfam" id="PF00534">
    <property type="entry name" value="Glycos_transf_1"/>
    <property type="match status" value="1"/>
</dbReference>
<evidence type="ECO:0000256" key="1">
    <source>
        <dbReference type="ARBA" id="ARBA00022679"/>
    </source>
</evidence>
<dbReference type="KEGG" id="mflg:ABS361_21440"/>
<gene>
    <name evidence="4" type="ORF">ABS361_21440</name>
</gene>
<dbReference type="PANTHER" id="PTHR46401:SF2">
    <property type="entry name" value="GLYCOSYLTRANSFERASE WBBK-RELATED"/>
    <property type="match status" value="1"/>
</dbReference>
<accession>A0AAU7XC25</accession>
<dbReference type="EMBL" id="CP158568">
    <property type="protein sequence ID" value="XBY44537.1"/>
    <property type="molecule type" value="Genomic_DNA"/>
</dbReference>
<reference evidence="4" key="1">
    <citation type="submission" date="2024-06" db="EMBL/GenBank/DDBJ databases">
        <title>Methylostella associata gen. nov., sp. nov., a novel Ancalomicrobiaceae-affiliated facultatively methylotrophic bacteria that feed on methanotrophs of the genus Methylococcus.</title>
        <authorList>
            <person name="Saltykova V."/>
            <person name="Danilova O.V."/>
            <person name="Oshkin I.Y."/>
            <person name="Belova S.E."/>
            <person name="Pimenov N.V."/>
            <person name="Dedysh S.N."/>
        </authorList>
    </citation>
    <scope>NUCLEOTIDE SEQUENCE</scope>
    <source>
        <strain evidence="4">S20</strain>
    </source>
</reference>
<dbReference type="Gene3D" id="3.40.50.2000">
    <property type="entry name" value="Glycogen Phosphorylase B"/>
    <property type="match status" value="2"/>
</dbReference>
<feature type="domain" description="Glycosyl transferase family 1" evidence="2">
    <location>
        <begin position="164"/>
        <end position="320"/>
    </location>
</feature>